<gene>
    <name evidence="1" type="ORF">Tcan_00911</name>
</gene>
<name>A0A0B2UKF4_TOXCA</name>
<dbReference type="EMBL" id="JPKZ01021827">
    <property type="protein sequence ID" value="KHN71546.1"/>
    <property type="molecule type" value="Genomic_DNA"/>
</dbReference>
<dbReference type="AlphaFoldDB" id="A0A0B2UKF4"/>
<protein>
    <submittedName>
        <fullName evidence="1">Uncharacterized protein</fullName>
    </submittedName>
</protein>
<proteinExistence type="predicted"/>
<feature type="non-terminal residue" evidence="1">
    <location>
        <position position="1"/>
    </location>
</feature>
<evidence type="ECO:0000313" key="1">
    <source>
        <dbReference type="EMBL" id="KHN71546.1"/>
    </source>
</evidence>
<keyword evidence="2" id="KW-1185">Reference proteome</keyword>
<evidence type="ECO:0000313" key="2">
    <source>
        <dbReference type="Proteomes" id="UP000031036"/>
    </source>
</evidence>
<accession>A0A0B2UKF4</accession>
<feature type="non-terminal residue" evidence="1">
    <location>
        <position position="97"/>
    </location>
</feature>
<sequence length="97" mass="10953">NHLLPARVFDVNVYPYGGYLLEDREESELSTGLETAVTAADALAFKVVELSVVALKNRKDLSNFMRWLSQTPWLSSKRKSSDYSRNAARFDVDAVLE</sequence>
<organism evidence="1 2">
    <name type="scientific">Toxocara canis</name>
    <name type="common">Canine roundworm</name>
    <dbReference type="NCBI Taxonomy" id="6265"/>
    <lineage>
        <taxon>Eukaryota</taxon>
        <taxon>Metazoa</taxon>
        <taxon>Ecdysozoa</taxon>
        <taxon>Nematoda</taxon>
        <taxon>Chromadorea</taxon>
        <taxon>Rhabditida</taxon>
        <taxon>Spirurina</taxon>
        <taxon>Ascaridomorpha</taxon>
        <taxon>Ascaridoidea</taxon>
        <taxon>Toxocaridae</taxon>
        <taxon>Toxocara</taxon>
    </lineage>
</organism>
<reference evidence="1 2" key="1">
    <citation type="submission" date="2014-11" db="EMBL/GenBank/DDBJ databases">
        <title>Genetic blueprint of the zoonotic pathogen Toxocara canis.</title>
        <authorList>
            <person name="Zhu X.-Q."/>
            <person name="Korhonen P.K."/>
            <person name="Cai H."/>
            <person name="Young N.D."/>
            <person name="Nejsum P."/>
            <person name="von Samson-Himmelstjerna G."/>
            <person name="Boag P.R."/>
            <person name="Tan P."/>
            <person name="Li Q."/>
            <person name="Min J."/>
            <person name="Yang Y."/>
            <person name="Wang X."/>
            <person name="Fang X."/>
            <person name="Hall R.S."/>
            <person name="Hofmann A."/>
            <person name="Sternberg P.W."/>
            <person name="Jex A.R."/>
            <person name="Gasser R.B."/>
        </authorList>
    </citation>
    <scope>NUCLEOTIDE SEQUENCE [LARGE SCALE GENOMIC DNA]</scope>
    <source>
        <strain evidence="1">PN_DK_2014</strain>
    </source>
</reference>
<dbReference type="Proteomes" id="UP000031036">
    <property type="component" value="Unassembled WGS sequence"/>
</dbReference>
<comment type="caution">
    <text evidence="1">The sequence shown here is derived from an EMBL/GenBank/DDBJ whole genome shotgun (WGS) entry which is preliminary data.</text>
</comment>